<keyword evidence="3" id="KW-1185">Reference proteome</keyword>
<proteinExistence type="predicted"/>
<name>A0A6J8EI39_MYTCO</name>
<keyword evidence="1" id="KW-0812">Transmembrane</keyword>
<evidence type="ECO:0000313" key="3">
    <source>
        <dbReference type="Proteomes" id="UP000507470"/>
    </source>
</evidence>
<gene>
    <name evidence="2" type="ORF">MCOR_51712</name>
</gene>
<dbReference type="Proteomes" id="UP000507470">
    <property type="component" value="Unassembled WGS sequence"/>
</dbReference>
<feature type="transmembrane region" description="Helical" evidence="1">
    <location>
        <begin position="12"/>
        <end position="32"/>
    </location>
</feature>
<dbReference type="EMBL" id="CACVKT020009028">
    <property type="protein sequence ID" value="CAC5419362.1"/>
    <property type="molecule type" value="Genomic_DNA"/>
</dbReference>
<accession>A0A6J8EI39</accession>
<evidence type="ECO:0000256" key="1">
    <source>
        <dbReference type="SAM" id="Phobius"/>
    </source>
</evidence>
<sequence>MNLQGTRTFYMPYLALYIRFVFLVLIGCFVLTDCNEDKQYATSEVQINTTSSISDFSKHVVDIIEGIDLSNDSSLQDGSQFSNGSTITDTVMRSTIVTPGSSQTERNSFVSTSFQSELKLISTEKPSMKTATIDQTSGTFVARIPFFLLSGDKTDDTTPNMSELDSTQLIQSTSKPKTKADLVILDSCSQYGTCEHISKYSFQFCQMR</sequence>
<keyword evidence="1" id="KW-0472">Membrane</keyword>
<protein>
    <submittedName>
        <fullName evidence="2">Uncharacterized protein</fullName>
    </submittedName>
</protein>
<dbReference type="AlphaFoldDB" id="A0A6J8EI39"/>
<evidence type="ECO:0000313" key="2">
    <source>
        <dbReference type="EMBL" id="CAC5419362.1"/>
    </source>
</evidence>
<organism evidence="2 3">
    <name type="scientific">Mytilus coruscus</name>
    <name type="common">Sea mussel</name>
    <dbReference type="NCBI Taxonomy" id="42192"/>
    <lineage>
        <taxon>Eukaryota</taxon>
        <taxon>Metazoa</taxon>
        <taxon>Spiralia</taxon>
        <taxon>Lophotrochozoa</taxon>
        <taxon>Mollusca</taxon>
        <taxon>Bivalvia</taxon>
        <taxon>Autobranchia</taxon>
        <taxon>Pteriomorphia</taxon>
        <taxon>Mytilida</taxon>
        <taxon>Mytiloidea</taxon>
        <taxon>Mytilidae</taxon>
        <taxon>Mytilinae</taxon>
        <taxon>Mytilus</taxon>
    </lineage>
</organism>
<keyword evidence="1" id="KW-1133">Transmembrane helix</keyword>
<reference evidence="2 3" key="1">
    <citation type="submission" date="2020-06" db="EMBL/GenBank/DDBJ databases">
        <authorList>
            <person name="Li R."/>
            <person name="Bekaert M."/>
        </authorList>
    </citation>
    <scope>NUCLEOTIDE SEQUENCE [LARGE SCALE GENOMIC DNA]</scope>
    <source>
        <strain evidence="3">wild</strain>
    </source>
</reference>